<dbReference type="InterPro" id="IPR036291">
    <property type="entry name" value="NAD(P)-bd_dom_sf"/>
</dbReference>
<dbReference type="PANTHER" id="PTHR43377">
    <property type="entry name" value="BILIVERDIN REDUCTASE A"/>
    <property type="match status" value="1"/>
</dbReference>
<reference evidence="2 3" key="1">
    <citation type="submission" date="2017-07" db="EMBL/GenBank/DDBJ databases">
        <title>Leptospira spp. isolated from tropical soils.</title>
        <authorList>
            <person name="Thibeaux R."/>
            <person name="Iraola G."/>
            <person name="Ferres I."/>
            <person name="Bierque E."/>
            <person name="Girault D."/>
            <person name="Soupe-Gilbert M.-E."/>
            <person name="Picardeau M."/>
            <person name="Goarant C."/>
        </authorList>
    </citation>
    <scope>NUCLEOTIDE SEQUENCE [LARGE SCALE GENOMIC DNA]</scope>
    <source>
        <strain evidence="2 3">FH2-B-A1</strain>
    </source>
</reference>
<dbReference type="SUPFAM" id="SSF51735">
    <property type="entry name" value="NAD(P)-binding Rossmann-fold domains"/>
    <property type="match status" value="1"/>
</dbReference>
<dbReference type="RefSeq" id="WP_100744058.1">
    <property type="nucleotide sequence ID" value="NZ_NPDW01000002.1"/>
</dbReference>
<dbReference type="Pfam" id="PF01408">
    <property type="entry name" value="GFO_IDH_MocA"/>
    <property type="match status" value="1"/>
</dbReference>
<organism evidence="2 3">
    <name type="scientific">Leptospira harrisiae</name>
    <dbReference type="NCBI Taxonomy" id="2023189"/>
    <lineage>
        <taxon>Bacteria</taxon>
        <taxon>Pseudomonadati</taxon>
        <taxon>Spirochaetota</taxon>
        <taxon>Spirochaetia</taxon>
        <taxon>Leptospirales</taxon>
        <taxon>Leptospiraceae</taxon>
        <taxon>Leptospira</taxon>
    </lineage>
</organism>
<dbReference type="Gene3D" id="3.40.50.720">
    <property type="entry name" value="NAD(P)-binding Rossmann-like Domain"/>
    <property type="match status" value="1"/>
</dbReference>
<evidence type="ECO:0000313" key="3">
    <source>
        <dbReference type="Proteomes" id="UP000232145"/>
    </source>
</evidence>
<sequence>MIKNDSKKAKGMRVAIIGLGRMGIRHLQAVIKLEMEVCGIADVSAEVIALVSKDYKLEQSVGFTDAYLMLKNTKPTALVIATTAPFHCEYVCAAAELGIKYILCEKPMAISLEEVEKMKSSCDKAGSILAINHQMRFMPQYTQVKALIQEGDRLGTLSSIIVAGSNFGLAMNASHYFEMFRYMTDSNVETIQAWFEEGQLPNPRGPQFEDRSGRLLAKNHLGISMFIDFSSNSGYGLQLVYICRNGQVLVDELTGDLRISSRKTEFRELPTSRYGMPADIINTQIEPADTVVPTVRVWNALLEGESFPDGDAGAHAMACLVAAHSSHENGNVPISINSSNIRKNQKFNWA</sequence>
<evidence type="ECO:0000259" key="1">
    <source>
        <dbReference type="Pfam" id="PF01408"/>
    </source>
</evidence>
<keyword evidence="3" id="KW-1185">Reference proteome</keyword>
<dbReference type="EMBL" id="NPDX01000002">
    <property type="protein sequence ID" value="PJZ84658.1"/>
    <property type="molecule type" value="Genomic_DNA"/>
</dbReference>
<feature type="domain" description="Gfo/Idh/MocA-like oxidoreductase N-terminal" evidence="1">
    <location>
        <begin position="12"/>
        <end position="133"/>
    </location>
</feature>
<name>A0A2N0AK14_9LEPT</name>
<dbReference type="AlphaFoldDB" id="A0A2N0AK14"/>
<gene>
    <name evidence="2" type="ORF">CH364_11685</name>
</gene>
<dbReference type="InterPro" id="IPR051450">
    <property type="entry name" value="Gfo/Idh/MocA_Oxidoreductases"/>
</dbReference>
<dbReference type="InterPro" id="IPR000683">
    <property type="entry name" value="Gfo/Idh/MocA-like_OxRdtase_N"/>
</dbReference>
<proteinExistence type="predicted"/>
<protein>
    <recommendedName>
        <fullName evidence="1">Gfo/Idh/MocA-like oxidoreductase N-terminal domain-containing protein</fullName>
    </recommendedName>
</protein>
<dbReference type="Gene3D" id="3.30.360.10">
    <property type="entry name" value="Dihydrodipicolinate Reductase, domain 2"/>
    <property type="match status" value="1"/>
</dbReference>
<accession>A0A2N0AK14</accession>
<dbReference type="OrthoDB" id="9815825at2"/>
<dbReference type="Proteomes" id="UP000232145">
    <property type="component" value="Unassembled WGS sequence"/>
</dbReference>
<evidence type="ECO:0000313" key="2">
    <source>
        <dbReference type="EMBL" id="PJZ84658.1"/>
    </source>
</evidence>
<dbReference type="GO" id="GO:0000166">
    <property type="term" value="F:nucleotide binding"/>
    <property type="evidence" value="ECO:0007669"/>
    <property type="project" value="InterPro"/>
</dbReference>
<comment type="caution">
    <text evidence="2">The sequence shown here is derived from an EMBL/GenBank/DDBJ whole genome shotgun (WGS) entry which is preliminary data.</text>
</comment>
<dbReference type="PANTHER" id="PTHR43377:SF1">
    <property type="entry name" value="BILIVERDIN REDUCTASE A"/>
    <property type="match status" value="1"/>
</dbReference>